<dbReference type="EMBL" id="LAZR01010865">
    <property type="protein sequence ID" value="KKM64632.1"/>
    <property type="molecule type" value="Genomic_DNA"/>
</dbReference>
<keyword evidence="1" id="KW-1133">Transmembrane helix</keyword>
<comment type="caution">
    <text evidence="2">The sequence shown here is derived from an EMBL/GenBank/DDBJ whole genome shotgun (WGS) entry which is preliminary data.</text>
</comment>
<reference evidence="2" key="1">
    <citation type="journal article" date="2015" name="Nature">
        <title>Complex archaea that bridge the gap between prokaryotes and eukaryotes.</title>
        <authorList>
            <person name="Spang A."/>
            <person name="Saw J.H."/>
            <person name="Jorgensen S.L."/>
            <person name="Zaremba-Niedzwiedzka K."/>
            <person name="Martijn J."/>
            <person name="Lind A.E."/>
            <person name="van Eijk R."/>
            <person name="Schleper C."/>
            <person name="Guy L."/>
            <person name="Ettema T.J."/>
        </authorList>
    </citation>
    <scope>NUCLEOTIDE SEQUENCE</scope>
</reference>
<protein>
    <submittedName>
        <fullName evidence="2">Uncharacterized protein</fullName>
    </submittedName>
</protein>
<evidence type="ECO:0000256" key="1">
    <source>
        <dbReference type="SAM" id="Phobius"/>
    </source>
</evidence>
<evidence type="ECO:0000313" key="2">
    <source>
        <dbReference type="EMBL" id="KKM64632.1"/>
    </source>
</evidence>
<name>A0A0F9M5Y2_9ZZZZ</name>
<sequence length="124" mass="14637">MIKEFFKWLFHFHRWSYRNEIFYTKVVKMKGGDNYHHRMAVGGYQTCFDCNTARIKVGYYANLPKVIIKEECEKKKQELKDEGCIVRYANESFNTLLTVASIIFGAVTFSMLVKCIISEWVDIN</sequence>
<organism evidence="2">
    <name type="scientific">marine sediment metagenome</name>
    <dbReference type="NCBI Taxonomy" id="412755"/>
    <lineage>
        <taxon>unclassified sequences</taxon>
        <taxon>metagenomes</taxon>
        <taxon>ecological metagenomes</taxon>
    </lineage>
</organism>
<keyword evidence="1" id="KW-0472">Membrane</keyword>
<dbReference type="AlphaFoldDB" id="A0A0F9M5Y2"/>
<keyword evidence="1" id="KW-0812">Transmembrane</keyword>
<gene>
    <name evidence="2" type="ORF">LCGC14_1499500</name>
</gene>
<proteinExistence type="predicted"/>
<accession>A0A0F9M5Y2</accession>
<feature type="transmembrane region" description="Helical" evidence="1">
    <location>
        <begin position="96"/>
        <end position="117"/>
    </location>
</feature>